<evidence type="ECO:0000256" key="4">
    <source>
        <dbReference type="HAMAP-Rule" id="MF_00909"/>
    </source>
</evidence>
<keyword evidence="3 4" id="KW-0342">GTP-binding</keyword>
<dbReference type="FunFam" id="3.40.50.1440:FF:000001">
    <property type="entry name" value="Cell division protein FtsZ"/>
    <property type="match status" value="1"/>
</dbReference>
<dbReference type="InterPro" id="IPR000158">
    <property type="entry name" value="Cell_div_FtsZ"/>
</dbReference>
<dbReference type="PANTHER" id="PTHR30314">
    <property type="entry name" value="CELL DIVISION PROTEIN FTSZ-RELATED"/>
    <property type="match status" value="1"/>
</dbReference>
<dbReference type="SUPFAM" id="SSF52490">
    <property type="entry name" value="Tubulin nucleotide-binding domain-like"/>
    <property type="match status" value="1"/>
</dbReference>
<dbReference type="GO" id="GO:0003924">
    <property type="term" value="F:GTPase activity"/>
    <property type="evidence" value="ECO:0007669"/>
    <property type="project" value="UniProtKB-UniRule"/>
</dbReference>
<evidence type="ECO:0000259" key="8">
    <source>
        <dbReference type="SMART" id="SM00865"/>
    </source>
</evidence>
<gene>
    <name evidence="4" type="primary">ftsZ</name>
    <name evidence="9" type="ORF">CMN54_01300</name>
</gene>
<dbReference type="Pfam" id="PF00091">
    <property type="entry name" value="Tubulin"/>
    <property type="match status" value="1"/>
</dbReference>
<evidence type="ECO:0000256" key="1">
    <source>
        <dbReference type="ARBA" id="ARBA00009690"/>
    </source>
</evidence>
<dbReference type="EMBL" id="NZEX01000013">
    <property type="protein sequence ID" value="MAH62088.1"/>
    <property type="molecule type" value="Genomic_DNA"/>
</dbReference>
<dbReference type="SMART" id="SM00864">
    <property type="entry name" value="Tubulin"/>
    <property type="match status" value="1"/>
</dbReference>
<evidence type="ECO:0000256" key="5">
    <source>
        <dbReference type="NCBIfam" id="TIGR00065"/>
    </source>
</evidence>
<dbReference type="InterPro" id="IPR036525">
    <property type="entry name" value="Tubulin/FtsZ_GTPase_sf"/>
</dbReference>
<feature type="domain" description="Tubulin/FtsZ 2-layer sandwich" evidence="8">
    <location>
        <begin position="213"/>
        <end position="324"/>
    </location>
</feature>
<dbReference type="GO" id="GO:0005737">
    <property type="term" value="C:cytoplasm"/>
    <property type="evidence" value="ECO:0007669"/>
    <property type="project" value="UniProtKB-SubCell"/>
</dbReference>
<dbReference type="GO" id="GO:0000917">
    <property type="term" value="P:division septum assembly"/>
    <property type="evidence" value="ECO:0007669"/>
    <property type="project" value="UniProtKB-KW"/>
</dbReference>
<keyword evidence="4" id="KW-0963">Cytoplasm</keyword>
<proteinExistence type="inferred from homology"/>
<feature type="binding site" evidence="4">
    <location>
        <position position="193"/>
    </location>
    <ligand>
        <name>GTP</name>
        <dbReference type="ChEBI" id="CHEBI:37565"/>
    </ligand>
</feature>
<dbReference type="CDD" id="cd02201">
    <property type="entry name" value="FtsZ_type1"/>
    <property type="match status" value="1"/>
</dbReference>
<evidence type="ECO:0000256" key="6">
    <source>
        <dbReference type="RuleBase" id="RU000631"/>
    </source>
</evidence>
<keyword evidence="4 6" id="KW-0132">Cell division</keyword>
<dbReference type="PRINTS" id="PR00423">
    <property type="entry name" value="CELLDVISFTSZ"/>
</dbReference>
<dbReference type="InterPro" id="IPR024757">
    <property type="entry name" value="FtsZ_C"/>
</dbReference>
<comment type="similarity">
    <text evidence="1 4 6">Belongs to the FtsZ family.</text>
</comment>
<dbReference type="InterPro" id="IPR020805">
    <property type="entry name" value="Cell_div_FtsZ_CS"/>
</dbReference>
<dbReference type="GO" id="GO:0043093">
    <property type="term" value="P:FtsZ-dependent cytokinesis"/>
    <property type="evidence" value="ECO:0007669"/>
    <property type="project" value="UniProtKB-UniRule"/>
</dbReference>
<dbReference type="HAMAP" id="MF_00909">
    <property type="entry name" value="FtsZ"/>
    <property type="match status" value="1"/>
</dbReference>
<dbReference type="PANTHER" id="PTHR30314:SF3">
    <property type="entry name" value="MITOCHONDRIAL DIVISION PROTEIN FSZA"/>
    <property type="match status" value="1"/>
</dbReference>
<dbReference type="Pfam" id="PF12327">
    <property type="entry name" value="FtsZ_C"/>
    <property type="match status" value="1"/>
</dbReference>
<dbReference type="NCBIfam" id="TIGR00065">
    <property type="entry name" value="ftsZ"/>
    <property type="match status" value="1"/>
</dbReference>
<dbReference type="InterPro" id="IPR008280">
    <property type="entry name" value="Tub_FtsZ_C"/>
</dbReference>
<dbReference type="GO" id="GO:0051258">
    <property type="term" value="P:protein polymerization"/>
    <property type="evidence" value="ECO:0007669"/>
    <property type="project" value="UniProtKB-UniRule"/>
</dbReference>
<evidence type="ECO:0000256" key="3">
    <source>
        <dbReference type="ARBA" id="ARBA00023134"/>
    </source>
</evidence>
<evidence type="ECO:0000313" key="9">
    <source>
        <dbReference type="EMBL" id="MAH62088.1"/>
    </source>
</evidence>
<dbReference type="Proteomes" id="UP000226525">
    <property type="component" value="Unassembled WGS sequence"/>
</dbReference>
<evidence type="ECO:0000256" key="2">
    <source>
        <dbReference type="ARBA" id="ARBA00022741"/>
    </source>
</evidence>
<dbReference type="Gene3D" id="3.40.50.1440">
    <property type="entry name" value="Tubulin/FtsZ, GTPase domain"/>
    <property type="match status" value="1"/>
</dbReference>
<feature type="binding site" evidence="4">
    <location>
        <position position="145"/>
    </location>
    <ligand>
        <name>GTP</name>
        <dbReference type="ChEBI" id="CHEBI:37565"/>
    </ligand>
</feature>
<reference evidence="10" key="1">
    <citation type="submission" date="2017-09" db="EMBL/GenBank/DDBJ databases">
        <title>The Reconstruction of 2,631 Draft Metagenome-Assembled Genomes from the Global Oceans.</title>
        <authorList>
            <person name="Tully B.J."/>
            <person name="Graham E.D."/>
            <person name="Heidelberg J.F."/>
        </authorList>
    </citation>
    <scope>NUCLEOTIDE SEQUENCE [LARGE SCALE GENOMIC DNA]</scope>
</reference>
<dbReference type="PROSITE" id="PS01135">
    <property type="entry name" value="FTSZ_2"/>
    <property type="match status" value="1"/>
</dbReference>
<dbReference type="InterPro" id="IPR045061">
    <property type="entry name" value="FtsZ/CetZ"/>
</dbReference>
<feature type="binding site" evidence="4">
    <location>
        <begin position="27"/>
        <end position="31"/>
    </location>
    <ligand>
        <name>GTP</name>
        <dbReference type="ChEBI" id="CHEBI:37565"/>
    </ligand>
</feature>
<keyword evidence="4 6" id="KW-0717">Septation</keyword>
<keyword evidence="4 6" id="KW-0131">Cell cycle</keyword>
<comment type="function">
    <text evidence="4 6">Essential cell division protein that forms a contractile ring structure (Z ring) at the future cell division site. The regulation of the ring assembly controls the timing and the location of cell division. One of the functions of the FtsZ ring is to recruit other cell division proteins to the septum to produce a new cell wall between the dividing cells. Binds GTP and shows GTPase activity.</text>
</comment>
<dbReference type="SMART" id="SM00865">
    <property type="entry name" value="Tubulin_C"/>
    <property type="match status" value="1"/>
</dbReference>
<dbReference type="GO" id="GO:0032153">
    <property type="term" value="C:cell division site"/>
    <property type="evidence" value="ECO:0007669"/>
    <property type="project" value="UniProtKB-UniRule"/>
</dbReference>
<keyword evidence="2 4" id="KW-0547">Nucleotide-binding</keyword>
<sequence length="324" mass="33928">MEASGPAFTLPQQDAFIPTIKIIGAGGGGGNVVSKMADEGIQHVELIACNTDLKALNNSTTNLKMELGRELTRGLGAGARPEIGAHAAEESAAEIEQMLDGADMAFIVAGMGGGTGTGSAPVIARISKSKKVLTVGVVTLPFSFEGKRRMRAALQGVAMLRENTDTLLVIPNERLLEATDRSTSFKDAFHMVDEVLVHAIQGITDLLNGVGDINVDFADMQTVMEGMGRAVIGKGTGVGKDRMFRAIDSAIHSPLMQDTDIQGAKGILIHLVAPRDAGALEITAAMNQLEDLADDDVNLIWGATLGDTPEDQVSVTVIATGLPE</sequence>
<dbReference type="InterPro" id="IPR018316">
    <property type="entry name" value="Tubulin/FtsZ_2-layer-sand-dom"/>
</dbReference>
<feature type="binding site" evidence="4">
    <location>
        <begin position="114"/>
        <end position="116"/>
    </location>
    <ligand>
        <name>GTP</name>
        <dbReference type="ChEBI" id="CHEBI:37565"/>
    </ligand>
</feature>
<comment type="subcellular location">
    <subcellularLocation>
        <location evidence="4">Cytoplasm</location>
    </subcellularLocation>
    <text evidence="4">Assembles at midcell at the inner surface of the cytoplasmic membrane.</text>
</comment>
<comment type="caution">
    <text evidence="9">The sequence shown here is derived from an EMBL/GenBank/DDBJ whole genome shotgun (WGS) entry which is preliminary data.</text>
</comment>
<dbReference type="GO" id="GO:0005525">
    <property type="term" value="F:GTP binding"/>
    <property type="evidence" value="ECO:0007669"/>
    <property type="project" value="UniProtKB-UniRule"/>
</dbReference>
<dbReference type="AlphaFoldDB" id="A0A2D6YFY5"/>
<name>A0A2D6YFY5_9DELT</name>
<accession>A0A2D6YFY5</accession>
<comment type="subunit">
    <text evidence="4">Homodimer. Polymerizes to form a dynamic ring structure in a strictly GTP-dependent manner. Interacts directly with several other division proteins.</text>
</comment>
<dbReference type="SUPFAM" id="SSF55307">
    <property type="entry name" value="Tubulin C-terminal domain-like"/>
    <property type="match status" value="1"/>
</dbReference>
<protein>
    <recommendedName>
        <fullName evidence="4 5">Cell division protein FtsZ</fullName>
    </recommendedName>
</protein>
<evidence type="ECO:0000313" key="10">
    <source>
        <dbReference type="Proteomes" id="UP000226525"/>
    </source>
</evidence>
<evidence type="ECO:0000259" key="7">
    <source>
        <dbReference type="SMART" id="SM00864"/>
    </source>
</evidence>
<organism evidence="9 10">
    <name type="scientific">SAR324 cluster bacterium</name>
    <dbReference type="NCBI Taxonomy" id="2024889"/>
    <lineage>
        <taxon>Bacteria</taxon>
        <taxon>Deltaproteobacteria</taxon>
        <taxon>SAR324 cluster</taxon>
    </lineage>
</organism>
<feature type="binding site" evidence="4">
    <location>
        <position position="149"/>
    </location>
    <ligand>
        <name>GTP</name>
        <dbReference type="ChEBI" id="CHEBI:37565"/>
    </ligand>
</feature>
<feature type="domain" description="Tubulin/FtsZ GTPase" evidence="7">
    <location>
        <begin position="19"/>
        <end position="211"/>
    </location>
</feature>
<dbReference type="InterPro" id="IPR003008">
    <property type="entry name" value="Tubulin_FtsZ_GTPase"/>
</dbReference>